<evidence type="ECO:0000313" key="17">
    <source>
        <dbReference type="Proteomes" id="UP001221413"/>
    </source>
</evidence>
<protein>
    <recommendedName>
        <fullName evidence="4 14">GPI ethanolamine phosphate transferase 1</fullName>
        <ecNumber evidence="14">2.-.-.-</ecNumber>
    </recommendedName>
</protein>
<dbReference type="EC" id="2.-.-.-" evidence="14"/>
<feature type="transmembrane region" description="Helical" evidence="14">
    <location>
        <begin position="455"/>
        <end position="477"/>
    </location>
</feature>
<keyword evidence="17" id="KW-1185">Reference proteome</keyword>
<comment type="caution">
    <text evidence="16">The sequence shown here is derived from an EMBL/GenBank/DDBJ whole genome shotgun (WGS) entry which is preliminary data.</text>
</comment>
<comment type="subcellular location">
    <subcellularLocation>
        <location evidence="1 14">Endoplasmic reticulum membrane</location>
        <topology evidence="1 14">Multi-pass membrane protein</topology>
    </subcellularLocation>
</comment>
<feature type="transmembrane region" description="Helical" evidence="14">
    <location>
        <begin position="574"/>
        <end position="592"/>
    </location>
</feature>
<evidence type="ECO:0000256" key="9">
    <source>
        <dbReference type="ARBA" id="ARBA00022989"/>
    </source>
</evidence>
<gene>
    <name evidence="16" type="ORF">Dda_6476</name>
</gene>
<dbReference type="PANTHER" id="PTHR12250:SF0">
    <property type="entry name" value="GPI ETHANOLAMINE PHOSPHATE TRANSFERASE 1"/>
    <property type="match status" value="1"/>
</dbReference>
<evidence type="ECO:0000256" key="7">
    <source>
        <dbReference type="ARBA" id="ARBA00022692"/>
    </source>
</evidence>
<dbReference type="Gene3D" id="3.40.720.10">
    <property type="entry name" value="Alkaline Phosphatase, subunit A"/>
    <property type="match status" value="1"/>
</dbReference>
<keyword evidence="7 14" id="KW-0812">Transmembrane</keyword>
<evidence type="ECO:0000313" key="16">
    <source>
        <dbReference type="EMBL" id="KAJ6258436.1"/>
    </source>
</evidence>
<dbReference type="FunFam" id="3.40.720.10:FF:000015">
    <property type="entry name" value="GPI ethanolamine phosphate transferase 1"/>
    <property type="match status" value="1"/>
</dbReference>
<evidence type="ECO:0000256" key="6">
    <source>
        <dbReference type="ARBA" id="ARBA00022679"/>
    </source>
</evidence>
<feature type="transmembrane region" description="Helical" evidence="14">
    <location>
        <begin position="599"/>
        <end position="618"/>
    </location>
</feature>
<evidence type="ECO:0000256" key="2">
    <source>
        <dbReference type="ARBA" id="ARBA00004687"/>
    </source>
</evidence>
<keyword evidence="8 14" id="KW-0256">Endoplasmic reticulum</keyword>
<dbReference type="InterPro" id="IPR017852">
    <property type="entry name" value="GPI_EtnP_transferase_1_C"/>
</dbReference>
<feature type="transmembrane region" description="Helical" evidence="14">
    <location>
        <begin position="484"/>
        <end position="500"/>
    </location>
</feature>
<keyword evidence="10 14" id="KW-0472">Membrane</keyword>
<feature type="transmembrane region" description="Helical" evidence="14">
    <location>
        <begin position="520"/>
        <end position="539"/>
    </location>
</feature>
<evidence type="ECO:0000256" key="1">
    <source>
        <dbReference type="ARBA" id="ARBA00004477"/>
    </source>
</evidence>
<dbReference type="PANTHER" id="PTHR12250">
    <property type="entry name" value="PHOSPHATIDYLINOSITOL GLYCAN, CLASS N"/>
    <property type="match status" value="1"/>
</dbReference>
<evidence type="ECO:0000256" key="4">
    <source>
        <dbReference type="ARBA" id="ARBA00020831"/>
    </source>
</evidence>
<comment type="pathway">
    <text evidence="2 14">Glycolipid biosynthesis; glycosylphosphatidylinositol-anchor biosynthesis.</text>
</comment>
<dbReference type="AlphaFoldDB" id="A0AAD6IXD7"/>
<evidence type="ECO:0000259" key="15">
    <source>
        <dbReference type="Pfam" id="PF04987"/>
    </source>
</evidence>
<dbReference type="InterPro" id="IPR002591">
    <property type="entry name" value="Phosphodiest/P_Trfase"/>
</dbReference>
<reference evidence="16" key="1">
    <citation type="submission" date="2023-01" db="EMBL/GenBank/DDBJ databases">
        <title>The chitinases involved in constricting ring structure development in the nematode-trapping fungus Drechslerella dactyloides.</title>
        <authorList>
            <person name="Wang R."/>
            <person name="Zhang L."/>
            <person name="Tang P."/>
            <person name="Li S."/>
            <person name="Liang L."/>
        </authorList>
    </citation>
    <scope>NUCLEOTIDE SEQUENCE</scope>
    <source>
        <strain evidence="16">YMF1.00031</strain>
    </source>
</reference>
<dbReference type="GO" id="GO:0071555">
    <property type="term" value="P:cell wall organization"/>
    <property type="evidence" value="ECO:0007669"/>
    <property type="project" value="UniProtKB-KW"/>
</dbReference>
<dbReference type="GO" id="GO:0006506">
    <property type="term" value="P:GPI anchor biosynthetic process"/>
    <property type="evidence" value="ECO:0007669"/>
    <property type="project" value="UniProtKB-KW"/>
</dbReference>
<dbReference type="InterPro" id="IPR007070">
    <property type="entry name" value="GPI_EtnP_transferase_1"/>
</dbReference>
<dbReference type="EMBL" id="JAQGDS010000008">
    <property type="protein sequence ID" value="KAJ6258436.1"/>
    <property type="molecule type" value="Genomic_DNA"/>
</dbReference>
<keyword evidence="12" id="KW-0961">Cell wall biogenesis/degradation</keyword>
<accession>A0AAD6IXD7</accession>
<dbReference type="GO" id="GO:0005789">
    <property type="term" value="C:endoplasmic reticulum membrane"/>
    <property type="evidence" value="ECO:0007669"/>
    <property type="project" value="UniProtKB-SubCell"/>
</dbReference>
<feature type="transmembrane region" description="Helical" evidence="14">
    <location>
        <begin position="845"/>
        <end position="864"/>
    </location>
</feature>
<comment type="similarity">
    <text evidence="3 14">Belongs to the PIGG/PIGN/PIGO family. PIGN subfamily.</text>
</comment>
<feature type="transmembrane region" description="Helical" evidence="14">
    <location>
        <begin position="546"/>
        <end position="562"/>
    </location>
</feature>
<keyword evidence="6 14" id="KW-0808">Transferase</keyword>
<dbReference type="GO" id="GO:0051377">
    <property type="term" value="F:mannose-ethanolamine phosphotransferase activity"/>
    <property type="evidence" value="ECO:0007669"/>
    <property type="project" value="UniProtKB-UniRule"/>
</dbReference>
<evidence type="ECO:0000256" key="3">
    <source>
        <dbReference type="ARBA" id="ARBA00008400"/>
    </source>
</evidence>
<name>A0AAD6IXD7_DREDA</name>
<feature type="transmembrane region" description="Helical" evidence="14">
    <location>
        <begin position="421"/>
        <end position="443"/>
    </location>
</feature>
<keyword evidence="9 14" id="KW-1133">Transmembrane helix</keyword>
<feature type="transmembrane region" description="Helical" evidence="14">
    <location>
        <begin position="810"/>
        <end position="833"/>
    </location>
</feature>
<dbReference type="InterPro" id="IPR037671">
    <property type="entry name" value="PIGN_N"/>
</dbReference>
<dbReference type="Pfam" id="PF04987">
    <property type="entry name" value="PigN"/>
    <property type="match status" value="1"/>
</dbReference>
<feature type="transmembrane region" description="Helical" evidence="14">
    <location>
        <begin position="676"/>
        <end position="695"/>
    </location>
</feature>
<keyword evidence="11" id="KW-0325">Glycoprotein</keyword>
<comment type="function">
    <text evidence="13 14">Ethanolamine phosphate transferase involved in glycosylphosphatidylinositol-anchor biosynthesis. Transfers ethanolamine phosphate to the first alpha-1,4-linked mannose of the glycosylphosphatidylinositol precursor of GPI-anchor.</text>
</comment>
<evidence type="ECO:0000256" key="12">
    <source>
        <dbReference type="ARBA" id="ARBA00023316"/>
    </source>
</evidence>
<evidence type="ECO:0000256" key="10">
    <source>
        <dbReference type="ARBA" id="ARBA00023136"/>
    </source>
</evidence>
<dbReference type="Pfam" id="PF01663">
    <property type="entry name" value="Phosphodiest"/>
    <property type="match status" value="1"/>
</dbReference>
<feature type="transmembrane region" description="Helical" evidence="14">
    <location>
        <begin position="6"/>
        <end position="29"/>
    </location>
</feature>
<evidence type="ECO:0000256" key="8">
    <source>
        <dbReference type="ARBA" id="ARBA00022824"/>
    </source>
</evidence>
<evidence type="ECO:0000256" key="14">
    <source>
        <dbReference type="RuleBase" id="RU367138"/>
    </source>
</evidence>
<feature type="transmembrane region" description="Helical" evidence="14">
    <location>
        <begin position="771"/>
        <end position="790"/>
    </location>
</feature>
<evidence type="ECO:0000256" key="13">
    <source>
        <dbReference type="ARBA" id="ARBA00024850"/>
    </source>
</evidence>
<evidence type="ECO:0000256" key="5">
    <source>
        <dbReference type="ARBA" id="ARBA00022502"/>
    </source>
</evidence>
<evidence type="ECO:0000256" key="11">
    <source>
        <dbReference type="ARBA" id="ARBA00023180"/>
    </source>
</evidence>
<dbReference type="Proteomes" id="UP001221413">
    <property type="component" value="Unassembled WGS sequence"/>
</dbReference>
<feature type="transmembrane region" description="Helical" evidence="14">
    <location>
        <begin position="638"/>
        <end position="656"/>
    </location>
</feature>
<proteinExistence type="inferred from homology"/>
<sequence length="889" mass="100044">MQLTRLGFLAIAVVFHFAYIWSIFDIYFVSPIVHGMRHHSSGVEAPAKRLFLIVGDGLRADKCFQSHTPPFLKDGEDPSPRPLAPYLRSRVLEAGSFGVSHTRMPTESRPGHVALIAGLYEDVSAVTTGWKLNPVNFDSVFNRSRHTWSWGSPDILPMFKEGAVPGRVDAFMYSEEDEDFTADATALDTWVFDHVKEFFSRAAVEPELQAAVKADKVVFFLHLLGLDTTGHAYRPYSQEYLKNIEVVDKGVQELVKMVDDFYGNDGKTAWVFTADHGMSDWGSHGDGHPDNTRTPLIAWGAGVRAPEISNNKVPALGHDEFSSDWNLDPVRRVDVDQADIAALMAHLVGLDYPANSVGVLPLAFLDATEKVKAQSLFANALEILEMFKVKEEDYASAIAFSKDLITVSLQGLRYLQTYDWLFLRTVVTIGYLGWILFALTFVIQQHFLQRSSSNQWSYTAFIGFFSVLVCIDAVLFVQKSPWTYYVYTFAPVFFWWQIWISKNDLIEGVPLLAQTSSKSQSWGIVLQGVGLVAVLEAIVYGYFQRVTFTVCFLLGIGWPWVYGIDFVRKNWQVVTYWVISCIAMSTFTLLPVIKLESLLQIHLAGFMMLIAGVGYILYGHNIFKEHEKAHLEVFTGRYMQSILSIQCGLIGLSMIVTHTSVQSLQAKQGLPFGNQVVGWSILVLSVLMLVPHRYFALGHYKHRLMVLFLTFSPTFIILTISYEGLFYVSFCALLASWVQMEYKIQQAHETRNPRPKATSSTRPLNLGDYRIALFFFFFIQAGFFGTGNVASLGSFSLESVYRLIPLFNPFAMGALLIFKLLIPFAVISANLGILNQLLRVPPSALFMIVMSISDILTLNFFYMVKDEAALELLSEMIVGDLVVFEEKKA</sequence>
<dbReference type="SUPFAM" id="SSF53649">
    <property type="entry name" value="Alkaline phosphatase-like"/>
    <property type="match status" value="1"/>
</dbReference>
<feature type="domain" description="GPI ethanolamine phosphate transferase 1 C-terminal" evidence="15">
    <location>
        <begin position="410"/>
        <end position="867"/>
    </location>
</feature>
<organism evidence="16 17">
    <name type="scientific">Drechslerella dactyloides</name>
    <name type="common">Nematode-trapping fungus</name>
    <name type="synonym">Arthrobotrys dactyloides</name>
    <dbReference type="NCBI Taxonomy" id="74499"/>
    <lineage>
        <taxon>Eukaryota</taxon>
        <taxon>Fungi</taxon>
        <taxon>Dikarya</taxon>
        <taxon>Ascomycota</taxon>
        <taxon>Pezizomycotina</taxon>
        <taxon>Orbiliomycetes</taxon>
        <taxon>Orbiliales</taxon>
        <taxon>Orbiliaceae</taxon>
        <taxon>Drechslerella</taxon>
    </lineage>
</organism>
<dbReference type="InterPro" id="IPR017850">
    <property type="entry name" value="Alkaline_phosphatase_core_sf"/>
</dbReference>
<dbReference type="CDD" id="cd16020">
    <property type="entry name" value="GPI_EPT_1"/>
    <property type="match status" value="1"/>
</dbReference>
<feature type="transmembrane region" description="Helical" evidence="14">
    <location>
        <begin position="715"/>
        <end position="738"/>
    </location>
</feature>
<keyword evidence="5 14" id="KW-0337">GPI-anchor biosynthesis</keyword>